<organism evidence="1">
    <name type="scientific">Ixodes ricinus</name>
    <name type="common">Common tick</name>
    <name type="synonym">Acarus ricinus</name>
    <dbReference type="NCBI Taxonomy" id="34613"/>
    <lineage>
        <taxon>Eukaryota</taxon>
        <taxon>Metazoa</taxon>
        <taxon>Ecdysozoa</taxon>
        <taxon>Arthropoda</taxon>
        <taxon>Chelicerata</taxon>
        <taxon>Arachnida</taxon>
        <taxon>Acari</taxon>
        <taxon>Parasitiformes</taxon>
        <taxon>Ixodida</taxon>
        <taxon>Ixodoidea</taxon>
        <taxon>Ixodidae</taxon>
        <taxon>Ixodinae</taxon>
        <taxon>Ixodes</taxon>
    </lineage>
</organism>
<protein>
    <submittedName>
        <fullName evidence="1">Putative secreted protein</fullName>
    </submittedName>
</protein>
<accession>A0A6B0TVB9</accession>
<proteinExistence type="predicted"/>
<name>A0A6B0TVB9_IXORI</name>
<dbReference type="AlphaFoldDB" id="A0A6B0TVB9"/>
<reference evidence="1" key="1">
    <citation type="submission" date="2019-12" db="EMBL/GenBank/DDBJ databases">
        <title>An insight into the sialome of adult female Ixodes ricinus ticks feeding for 6 days.</title>
        <authorList>
            <person name="Perner J."/>
            <person name="Ribeiro J.M.C."/>
        </authorList>
    </citation>
    <scope>NUCLEOTIDE SEQUENCE</scope>
    <source>
        <strain evidence="1">Semi-engorged</strain>
        <tissue evidence="1">Salivary glands</tissue>
    </source>
</reference>
<evidence type="ECO:0000313" key="1">
    <source>
        <dbReference type="EMBL" id="MXU83258.1"/>
    </source>
</evidence>
<sequence>MECVPAAKFLLQSLVYLPPSGLAHVSHLLLYSYSKFDPFYKLPYLLRTANFLCSNKYRYHKTLLCSLQVNYEKC</sequence>
<dbReference type="EMBL" id="GIFC01001175">
    <property type="protein sequence ID" value="MXU83258.1"/>
    <property type="molecule type" value="Transcribed_RNA"/>
</dbReference>